<proteinExistence type="predicted"/>
<gene>
    <name evidence="2" type="primary">pepA</name>
    <name evidence="2" type="ORF">IE877_16395</name>
</gene>
<dbReference type="NCBIfam" id="NF033554">
    <property type="entry name" value="floc_PepA"/>
    <property type="match status" value="1"/>
</dbReference>
<protein>
    <submittedName>
        <fullName evidence="2">Flocculation-associated PEP-CTERM protein PepA</fullName>
    </submittedName>
</protein>
<evidence type="ECO:0000256" key="1">
    <source>
        <dbReference type="SAM" id="SignalP"/>
    </source>
</evidence>
<feature type="chain" id="PRO_5046069359" evidence="1">
    <location>
        <begin position="30"/>
        <end position="272"/>
    </location>
</feature>
<organism evidence="2 3">
    <name type="scientific">Methylomonas albis</name>
    <dbReference type="NCBI Taxonomy" id="1854563"/>
    <lineage>
        <taxon>Bacteria</taxon>
        <taxon>Pseudomonadati</taxon>
        <taxon>Pseudomonadota</taxon>
        <taxon>Gammaproteobacteria</taxon>
        <taxon>Methylococcales</taxon>
        <taxon>Methylococcaceae</taxon>
        <taxon>Methylomonas</taxon>
    </lineage>
</organism>
<name>A0ABR9D2Z8_9GAMM</name>
<accession>A0ABR9D2Z8</accession>
<keyword evidence="3" id="KW-1185">Reference proteome</keyword>
<dbReference type="EMBL" id="JACXSS010000001">
    <property type="protein sequence ID" value="MBD9357435.1"/>
    <property type="molecule type" value="Genomic_DNA"/>
</dbReference>
<evidence type="ECO:0000313" key="3">
    <source>
        <dbReference type="Proteomes" id="UP000652176"/>
    </source>
</evidence>
<dbReference type="RefSeq" id="WP_192375716.1">
    <property type="nucleotide sequence ID" value="NZ_CAJHIV010000001.1"/>
</dbReference>
<evidence type="ECO:0000313" key="2">
    <source>
        <dbReference type="EMBL" id="MBD9357435.1"/>
    </source>
</evidence>
<dbReference type="Proteomes" id="UP000652176">
    <property type="component" value="Unassembled WGS sequence"/>
</dbReference>
<keyword evidence="1" id="KW-0732">Signal</keyword>
<reference evidence="2 3" key="1">
    <citation type="submission" date="2020-09" db="EMBL/GenBank/DDBJ databases">
        <title>Methylomonas albis sp. nov. and Methylomonas fluvii sp. nov.: Two cold-adapted methanotrophs from the River Elbe and an amended description of Methylovulum psychrotolerans strain Eb1.</title>
        <authorList>
            <person name="Bussmann I.K."/>
            <person name="Klings K.-W."/>
            <person name="Warnstedt J."/>
            <person name="Hoppert M."/>
            <person name="Saborowski A."/>
            <person name="Horn F."/>
            <person name="Liebner S."/>
        </authorList>
    </citation>
    <scope>NUCLEOTIDE SEQUENCE [LARGE SCALE GENOMIC DNA]</scope>
    <source>
        <strain evidence="2 3">EbA</strain>
    </source>
</reference>
<comment type="caution">
    <text evidence="2">The sequence shown here is derived from an EMBL/GenBank/DDBJ whole genome shotgun (WGS) entry which is preliminary data.</text>
</comment>
<sequence>MDINTFTNRLKQTVLLAAGLSLFTPVAMASTWVGTADYKAAPGATGDEAIVGPFDTYDFGSGVTLVQFTDATHFTAYFQTIVDGHFLNNTGINVPELNIAGAGSGFELTVAATLSGTYANFSGFQSFSFTGGNVNLYFDTTPDYSFNGDSGFNNGAAILSGTVTSGSGVLAPAGIGAEQLDLNFSGIFGSYDSNVYSPGINGGHSTFSINLNNSSLLSGINSVLGQNKNTGVLAAVDGSIQLTAVPVPAAVWLFGTGLVGLMTAGKRKSIIA</sequence>
<feature type="signal peptide" evidence="1">
    <location>
        <begin position="1"/>
        <end position="29"/>
    </location>
</feature>